<dbReference type="Proteomes" id="UP000272942">
    <property type="component" value="Unassembled WGS sequence"/>
</dbReference>
<keyword evidence="3" id="KW-1185">Reference proteome</keyword>
<feature type="compositionally biased region" description="Polar residues" evidence="1">
    <location>
        <begin position="723"/>
        <end position="735"/>
    </location>
</feature>
<reference evidence="4" key="1">
    <citation type="submission" date="2016-06" db="UniProtKB">
        <authorList>
            <consortium name="WormBaseParasite"/>
        </authorList>
    </citation>
    <scope>IDENTIFICATION</scope>
</reference>
<feature type="compositionally biased region" description="Basic residues" evidence="1">
    <location>
        <begin position="652"/>
        <end position="663"/>
    </location>
</feature>
<feature type="compositionally biased region" description="Polar residues" evidence="1">
    <location>
        <begin position="636"/>
        <end position="645"/>
    </location>
</feature>
<name>A0A183AC63_9TREM</name>
<dbReference type="WBParaSite" id="ECPE_0000456001-mRNA-1">
    <property type="protein sequence ID" value="ECPE_0000456001-mRNA-1"/>
    <property type="gene ID" value="ECPE_0000456001"/>
</dbReference>
<feature type="region of interest" description="Disordered" evidence="1">
    <location>
        <begin position="813"/>
        <end position="844"/>
    </location>
</feature>
<accession>A0A183AC63</accession>
<evidence type="ECO:0000313" key="3">
    <source>
        <dbReference type="Proteomes" id="UP000272942"/>
    </source>
</evidence>
<evidence type="ECO:0000313" key="4">
    <source>
        <dbReference type="WBParaSite" id="ECPE_0000456001-mRNA-1"/>
    </source>
</evidence>
<protein>
    <submittedName>
        <fullName evidence="4">EF-hand domain-containing protein</fullName>
    </submittedName>
</protein>
<feature type="region of interest" description="Disordered" evidence="1">
    <location>
        <begin position="627"/>
        <end position="673"/>
    </location>
</feature>
<gene>
    <name evidence="2" type="ORF">ECPE_LOCUS4548</name>
</gene>
<sequence length="1266" mass="142544">MVDTAHKSLALLSEITNLRNLHLEGITSNQLRSILVRLEDEGLVPFPDHLVSHYEENDTDSNAFISDELWDKLMQYLEQIREQITLSSLTAISKHKRERKSLTSRSRNLTAKDRKRMSFMRRGSTLLNETVSSLARKSIHITDEEPEEDLVVDNAVVPEEHAALSSSASTLSTISSGFALDLLIKSPQQIREDEIKKKYELEVNACKEMFNESMLLDEQTLRLQMFNAFLAENVHKIFRNLEQAQMDTEEGIGIPRDSFSWLHAQLMEQILKVTDGLPVEVRNKLENAVESLIGDLKTSADQHQMDVPNVEVKAGQMLAPEMMSSLTAAVRTIFKYRIDNLLKTSQLNDEARRLGDEEIKQAGRKLIIQVQEIGKNLKDELLQESLTPAVVCAAINHELENLCRTTQLQVKEETKQLIRRKKQRRPRMSAHDSATLRPYGHRASLMLQPVTPQELKNLHVRKPISVKDEIRPPIRFSLVEQYESFQPDSEELDSESMISVNDEEVERVMEMLRHFTDYGAEDMDILGQVFTALKRNSSIAPATISQTLREQYIKVVTQNKSRGHISPEELSSLSASSSSIPSIKSIDVVSVSSWKKEVSLDVNEVADKLENPSETFAPAAQAEDLLSQRRLPKPVPQTSGTNQLTKLPPKTMKSRQKKTHLSKSAKNAPNVTKPEAISFPTQILENVKEPEMLISKAQLLVISPTKSEPSFQKPSKLPKTPSAKHSSLSKSTLNSPAPARTSIDETAKITTTTISKEKHPTTDSSKRWEKKVEVVEPPVEDASFVTPLQTPAFFIADDNLKLSEPTLSRPVSIDSTKTEVSEDETLSKATNMPKKKSLKRQSTGREQTIYGTVELKQRQSVFQNDPEGRKMAAFLKSIREKINAEKGISPESDEFYENIRRNLITIATNMETNALPKLTMTEIPLFVHLPAEEQLTIYPDLSDILLRSATPIDLAPEPTELPCARTTDIGSTIEESTVRSPRFDQSVTHTHLPSPSISIRYSDNLLQVYTDREMGISVQGLELDKKERHSSIPFGRASSSKEDVTNVLHTMMEGVYTIGHVKIPCSPKSTDVVLPVGELVPSDMSPSRLALSVAESQKSSTSRRGQQQQQQQYDIVSGEVYVETSSGVSSFRSYLPELAIKIKQDPEKQHETKKEPKRKITKLPDLPKMHLKLPKLPSSSILPPGSRVVPRPSWIPCHEWSRMIGPRTRVVMRHNQPEEERRWIKKSELSHVSSSTLQSKCDLFHVLHTATISHKSRAFLSPIRGD</sequence>
<organism evidence="4">
    <name type="scientific">Echinostoma caproni</name>
    <dbReference type="NCBI Taxonomy" id="27848"/>
    <lineage>
        <taxon>Eukaryota</taxon>
        <taxon>Metazoa</taxon>
        <taxon>Spiralia</taxon>
        <taxon>Lophotrochozoa</taxon>
        <taxon>Platyhelminthes</taxon>
        <taxon>Trematoda</taxon>
        <taxon>Digenea</taxon>
        <taxon>Plagiorchiida</taxon>
        <taxon>Echinostomata</taxon>
        <taxon>Echinostomatoidea</taxon>
        <taxon>Echinostomatidae</taxon>
        <taxon>Echinostoma</taxon>
    </lineage>
</organism>
<dbReference type="EMBL" id="UZAN01041411">
    <property type="protein sequence ID" value="VDP72945.1"/>
    <property type="molecule type" value="Genomic_DNA"/>
</dbReference>
<evidence type="ECO:0000313" key="2">
    <source>
        <dbReference type="EMBL" id="VDP72945.1"/>
    </source>
</evidence>
<evidence type="ECO:0000256" key="1">
    <source>
        <dbReference type="SAM" id="MobiDB-lite"/>
    </source>
</evidence>
<dbReference type="AlphaFoldDB" id="A0A183AC63"/>
<feature type="compositionally biased region" description="Polar residues" evidence="1">
    <location>
        <begin position="1094"/>
        <end position="1105"/>
    </location>
</feature>
<feature type="region of interest" description="Disordered" evidence="1">
    <location>
        <begin position="1085"/>
        <end position="1112"/>
    </location>
</feature>
<proteinExistence type="predicted"/>
<dbReference type="OrthoDB" id="10385474at2759"/>
<feature type="region of interest" description="Disordered" evidence="1">
    <location>
        <begin position="706"/>
        <end position="747"/>
    </location>
</feature>
<reference evidence="2 3" key="2">
    <citation type="submission" date="2018-11" db="EMBL/GenBank/DDBJ databases">
        <authorList>
            <consortium name="Pathogen Informatics"/>
        </authorList>
    </citation>
    <scope>NUCLEOTIDE SEQUENCE [LARGE SCALE GENOMIC DNA]</scope>
    <source>
        <strain evidence="2 3">Egypt</strain>
    </source>
</reference>